<sequence length="42" mass="4622">MATPLPETMTPAARPRVSRRNQWEMSPMSGTLANPDPMPVAK</sequence>
<evidence type="ECO:0000256" key="1">
    <source>
        <dbReference type="SAM" id="MobiDB-lite"/>
    </source>
</evidence>
<feature type="region of interest" description="Disordered" evidence="1">
    <location>
        <begin position="1"/>
        <end position="42"/>
    </location>
</feature>
<evidence type="ECO:0000313" key="3">
    <source>
        <dbReference type="Proteomes" id="UP001385389"/>
    </source>
</evidence>
<dbReference type="EMBL" id="CP146609">
    <property type="protein sequence ID" value="WWX23462.1"/>
    <property type="molecule type" value="Genomic_DNA"/>
</dbReference>
<name>A0ABZ2J1K8_9BACT</name>
<protein>
    <submittedName>
        <fullName evidence="2">Uncharacterized protein</fullName>
    </submittedName>
</protein>
<accession>A0ABZ2J1K8</accession>
<dbReference type="Proteomes" id="UP001385389">
    <property type="component" value="Chromosome"/>
</dbReference>
<gene>
    <name evidence="2" type="ORF">V8V93_04465</name>
</gene>
<keyword evidence="3" id="KW-1185">Reference proteome</keyword>
<reference evidence="2 3" key="1">
    <citation type="submission" date="2024-03" db="EMBL/GenBank/DDBJ databases">
        <title>Phenotype and Genome Characterization of a Sulfate-Reducing Bacterium Pseudodesulfovibrio sp. strain 5S69, isolated from Petroleum Reservoir in Tatarstan (Russia).</title>
        <authorList>
            <person name="Bidzhieva S.K."/>
            <person name="Kadnikov V."/>
            <person name="Tourova T.P."/>
            <person name="Samigullina S.R."/>
            <person name="Sokolova D.S."/>
            <person name="Poltaraus A.B."/>
            <person name="Avtukh A.N."/>
            <person name="Tereshina V.M."/>
            <person name="Mardanov A.V."/>
            <person name="Nazina T.N."/>
        </authorList>
    </citation>
    <scope>NUCLEOTIDE SEQUENCE [LARGE SCALE GENOMIC DNA]</scope>
    <source>
        <strain evidence="2 3">5S69</strain>
    </source>
</reference>
<evidence type="ECO:0000313" key="2">
    <source>
        <dbReference type="EMBL" id="WWX23462.1"/>
    </source>
</evidence>
<proteinExistence type="predicted"/>
<organism evidence="2 3">
    <name type="scientific">Pseudodesulfovibrio methanolicus</name>
    <dbReference type="NCBI Taxonomy" id="3126690"/>
    <lineage>
        <taxon>Bacteria</taxon>
        <taxon>Pseudomonadati</taxon>
        <taxon>Thermodesulfobacteriota</taxon>
        <taxon>Desulfovibrionia</taxon>
        <taxon>Desulfovibrionales</taxon>
        <taxon>Desulfovibrionaceae</taxon>
    </lineage>
</organism>